<keyword evidence="1" id="KW-0812">Transmembrane</keyword>
<proteinExistence type="predicted"/>
<feature type="transmembrane region" description="Helical" evidence="1">
    <location>
        <begin position="114"/>
        <end position="133"/>
    </location>
</feature>
<reference evidence="2 3" key="1">
    <citation type="journal article" date="2006" name="Science">
        <title>Genome of rice cluster I archaea -- the key methane producers in the rice rhizosphere.</title>
        <authorList>
            <person name="Erkel C."/>
            <person name="Kube M."/>
            <person name="Reinhardt R."/>
            <person name="Liesack W."/>
        </authorList>
    </citation>
    <scope>NUCLEOTIDE SEQUENCE [LARGE SCALE GENOMIC DNA]</scope>
    <source>
        <strain evidence="3">DSM 22066 / NBRC 105507 / MRE50</strain>
    </source>
</reference>
<sequence length="142" mass="16116">MFYSNRLLMNLLDNLTKEKIENKVDMVFKEIRNAKTPEEIVPLLIELTEFIDRENLTPEQLEELKGMGARAMARHSRMEMLNNIGAVVSIVTASMIAGSAITIMYYLLTTGIDSPAAILLTPLALLPVYLLYYGKTQKWFSE</sequence>
<dbReference type="EMBL" id="AM114193">
    <property type="protein sequence ID" value="CAJ36203.1"/>
    <property type="molecule type" value="Genomic_DNA"/>
</dbReference>
<keyword evidence="3" id="KW-1185">Reference proteome</keyword>
<feature type="transmembrane region" description="Helical" evidence="1">
    <location>
        <begin position="84"/>
        <end position="108"/>
    </location>
</feature>
<gene>
    <name evidence="2" type="ORF">RCIX839</name>
</gene>
<accession>Q0W5Z0</accession>
<protein>
    <submittedName>
        <fullName evidence="2">Uncharacterized protein</fullName>
    </submittedName>
</protein>
<evidence type="ECO:0000256" key="1">
    <source>
        <dbReference type="SAM" id="Phobius"/>
    </source>
</evidence>
<dbReference type="KEGG" id="rci:RCIX839"/>
<name>Q0W5Z0_METAR</name>
<keyword evidence="1" id="KW-0472">Membrane</keyword>
<evidence type="ECO:0000313" key="2">
    <source>
        <dbReference type="EMBL" id="CAJ36203.1"/>
    </source>
</evidence>
<dbReference type="Proteomes" id="UP000000663">
    <property type="component" value="Chromosome"/>
</dbReference>
<evidence type="ECO:0000313" key="3">
    <source>
        <dbReference type="Proteomes" id="UP000000663"/>
    </source>
</evidence>
<dbReference type="AlphaFoldDB" id="Q0W5Z0"/>
<keyword evidence="1" id="KW-1133">Transmembrane helix</keyword>
<organism evidence="2 3">
    <name type="scientific">Methanocella arvoryzae (strain DSM 22066 / NBRC 105507 / MRE50)</name>
    <dbReference type="NCBI Taxonomy" id="351160"/>
    <lineage>
        <taxon>Archaea</taxon>
        <taxon>Methanobacteriati</taxon>
        <taxon>Methanobacteriota</taxon>
        <taxon>Stenosarchaea group</taxon>
        <taxon>Methanomicrobia</taxon>
        <taxon>Methanocellales</taxon>
        <taxon>Methanocellaceae</taxon>
        <taxon>Methanocella</taxon>
    </lineage>
</organism>